<feature type="transmembrane region" description="Helical" evidence="1">
    <location>
        <begin position="12"/>
        <end position="40"/>
    </location>
</feature>
<dbReference type="InterPro" id="IPR050187">
    <property type="entry name" value="Lipid_Phosphate_FormReg"/>
</dbReference>
<feature type="domain" description="Ceramide kinase C-terminal" evidence="2">
    <location>
        <begin position="65"/>
        <end position="124"/>
    </location>
</feature>
<reference evidence="3" key="2">
    <citation type="submission" date="2025-08" db="UniProtKB">
        <authorList>
            <consortium name="Ensembl"/>
        </authorList>
    </citation>
    <scope>IDENTIFICATION</scope>
</reference>
<keyword evidence="1" id="KW-0812">Transmembrane</keyword>
<dbReference type="Gene3D" id="2.60.200.40">
    <property type="match status" value="1"/>
</dbReference>
<dbReference type="Pfam" id="PF19280">
    <property type="entry name" value="CERK_C"/>
    <property type="match status" value="1"/>
</dbReference>
<dbReference type="GO" id="GO:0006665">
    <property type="term" value="P:sphingolipid metabolic process"/>
    <property type="evidence" value="ECO:0007669"/>
    <property type="project" value="TreeGrafter"/>
</dbReference>
<keyword evidence="1" id="KW-1133">Transmembrane helix</keyword>
<sequence length="126" mass="14480">NKRREERGGSILSICFLDLAVSIVFSLKYQCNFSFLIFIFDILGHIQPVDVCTFSTPTKLLRFGFSAMFGFGARTLALAEKHRWMPSNQRKDFAFIKTLADLKPEECELSFLPLQIPQEDSHENDK</sequence>
<dbReference type="InParanoid" id="A0A672U5C4"/>
<protein>
    <recommendedName>
        <fullName evidence="2">Ceramide kinase C-terminal domain-containing protein</fullName>
    </recommendedName>
</protein>
<reference evidence="3" key="3">
    <citation type="submission" date="2025-09" db="UniProtKB">
        <authorList>
            <consortium name="Ensembl"/>
        </authorList>
    </citation>
    <scope>IDENTIFICATION</scope>
</reference>
<dbReference type="PANTHER" id="PTHR12358">
    <property type="entry name" value="SPHINGOSINE KINASE"/>
    <property type="match status" value="1"/>
</dbReference>
<dbReference type="AlphaFoldDB" id="A0A672U5C4"/>
<name>A0A672U5C4_STRHB</name>
<keyword evidence="4" id="KW-1185">Reference proteome</keyword>
<dbReference type="Ensembl" id="ENSSHBT00005012203.1">
    <property type="protein sequence ID" value="ENSSHBP00005010146.1"/>
    <property type="gene ID" value="ENSSHBG00005008821.1"/>
</dbReference>
<evidence type="ECO:0000313" key="3">
    <source>
        <dbReference type="Ensembl" id="ENSSHBP00005010146.1"/>
    </source>
</evidence>
<organism evidence="3 4">
    <name type="scientific">Strigops habroptila</name>
    <name type="common">Kakapo</name>
    <dbReference type="NCBI Taxonomy" id="2489341"/>
    <lineage>
        <taxon>Eukaryota</taxon>
        <taxon>Metazoa</taxon>
        <taxon>Chordata</taxon>
        <taxon>Craniata</taxon>
        <taxon>Vertebrata</taxon>
        <taxon>Euteleostomi</taxon>
        <taxon>Archelosauria</taxon>
        <taxon>Archosauria</taxon>
        <taxon>Dinosauria</taxon>
        <taxon>Saurischia</taxon>
        <taxon>Theropoda</taxon>
        <taxon>Coelurosauria</taxon>
        <taxon>Aves</taxon>
        <taxon>Neognathae</taxon>
        <taxon>Neoaves</taxon>
        <taxon>Telluraves</taxon>
        <taxon>Australaves</taxon>
        <taxon>Psittaciformes</taxon>
        <taxon>Psittacidae</taxon>
        <taxon>Strigops</taxon>
    </lineage>
</organism>
<dbReference type="Proteomes" id="UP000472266">
    <property type="component" value="Chromosome 6"/>
</dbReference>
<dbReference type="InterPro" id="IPR045363">
    <property type="entry name" value="CERK_C"/>
</dbReference>
<dbReference type="GeneTree" id="ENSGT00940000157578"/>
<dbReference type="SUPFAM" id="SSF111331">
    <property type="entry name" value="NAD kinase/diacylglycerol kinase-like"/>
    <property type="match status" value="1"/>
</dbReference>
<evidence type="ECO:0000259" key="2">
    <source>
        <dbReference type="Pfam" id="PF19280"/>
    </source>
</evidence>
<reference evidence="3 4" key="1">
    <citation type="submission" date="2019-11" db="EMBL/GenBank/DDBJ databases">
        <title>Strigops habroptila (kakapo) genome, bStrHab1, primary haplotype, v2.</title>
        <authorList>
            <person name="Jarvis E.D."/>
            <person name="Howard J."/>
            <person name="Rhie A."/>
            <person name="Phillippy A."/>
            <person name="Korlach J."/>
            <person name="Digby A."/>
            <person name="Iorns D."/>
            <person name="Eason D."/>
            <person name="Robertson B."/>
            <person name="Raemaekers T."/>
            <person name="Howe K."/>
            <person name="Lewin H."/>
            <person name="Damas J."/>
            <person name="Hastie A."/>
            <person name="Tracey A."/>
            <person name="Chow W."/>
            <person name="Fedrigo O."/>
        </authorList>
    </citation>
    <scope>NUCLEOTIDE SEQUENCE [LARGE SCALE GENOMIC DNA]</scope>
</reference>
<keyword evidence="1" id="KW-0472">Membrane</keyword>
<accession>A0A672U5C4</accession>
<dbReference type="InterPro" id="IPR016064">
    <property type="entry name" value="NAD/diacylglycerol_kinase_sf"/>
</dbReference>
<dbReference type="PANTHER" id="PTHR12358:SF26">
    <property type="entry name" value="CERAMIDE KINASE-LIKE PROTEIN"/>
    <property type="match status" value="1"/>
</dbReference>
<evidence type="ECO:0000256" key="1">
    <source>
        <dbReference type="SAM" id="Phobius"/>
    </source>
</evidence>
<proteinExistence type="predicted"/>
<dbReference type="OMA" id="QEDSHEK"/>
<dbReference type="GO" id="GO:0001727">
    <property type="term" value="F:lipid kinase activity"/>
    <property type="evidence" value="ECO:0007669"/>
    <property type="project" value="TreeGrafter"/>
</dbReference>
<dbReference type="GO" id="GO:0016020">
    <property type="term" value="C:membrane"/>
    <property type="evidence" value="ECO:0007669"/>
    <property type="project" value="GOC"/>
</dbReference>
<evidence type="ECO:0000313" key="4">
    <source>
        <dbReference type="Proteomes" id="UP000472266"/>
    </source>
</evidence>